<dbReference type="Pfam" id="PF12697">
    <property type="entry name" value="Abhydrolase_6"/>
    <property type="match status" value="1"/>
</dbReference>
<feature type="domain" description="AB hydrolase-1" evidence="3">
    <location>
        <begin position="74"/>
        <end position="222"/>
    </location>
</feature>
<dbReference type="InterPro" id="IPR011990">
    <property type="entry name" value="TPR-like_helical_dom_sf"/>
</dbReference>
<organism evidence="4 5">
    <name type="scientific">Thelonectria olida</name>
    <dbReference type="NCBI Taxonomy" id="1576542"/>
    <lineage>
        <taxon>Eukaryota</taxon>
        <taxon>Fungi</taxon>
        <taxon>Dikarya</taxon>
        <taxon>Ascomycota</taxon>
        <taxon>Pezizomycotina</taxon>
        <taxon>Sordariomycetes</taxon>
        <taxon>Hypocreomycetidae</taxon>
        <taxon>Hypocreales</taxon>
        <taxon>Nectriaceae</taxon>
        <taxon>Thelonectria</taxon>
    </lineage>
</organism>
<dbReference type="InterPro" id="IPR053137">
    <property type="entry name" value="NLR-like"/>
</dbReference>
<evidence type="ECO:0000259" key="3">
    <source>
        <dbReference type="Pfam" id="PF12697"/>
    </source>
</evidence>
<protein>
    <recommendedName>
        <fullName evidence="3">AB hydrolase-1 domain-containing protein</fullName>
    </recommendedName>
</protein>
<keyword evidence="2" id="KW-0812">Transmembrane</keyword>
<dbReference type="SMART" id="SM00028">
    <property type="entry name" value="TPR"/>
    <property type="match status" value="6"/>
</dbReference>
<feature type="compositionally biased region" description="Basic and acidic residues" evidence="1">
    <location>
        <begin position="1127"/>
        <end position="1144"/>
    </location>
</feature>
<name>A0A9P8W1I4_9HYPO</name>
<dbReference type="PANTHER" id="PTHR46082:SF6">
    <property type="entry name" value="AAA+ ATPASE DOMAIN-CONTAINING PROTEIN-RELATED"/>
    <property type="match status" value="1"/>
</dbReference>
<comment type="caution">
    <text evidence="4">The sequence shown here is derived from an EMBL/GenBank/DDBJ whole genome shotgun (WGS) entry which is preliminary data.</text>
</comment>
<proteinExistence type="predicted"/>
<accession>A0A9P8W1I4</accession>
<feature type="region of interest" description="Disordered" evidence="1">
    <location>
        <begin position="657"/>
        <end position="684"/>
    </location>
</feature>
<dbReference type="Gene3D" id="3.40.50.300">
    <property type="entry name" value="P-loop containing nucleotide triphosphate hydrolases"/>
    <property type="match status" value="1"/>
</dbReference>
<feature type="compositionally biased region" description="Basic and acidic residues" evidence="1">
    <location>
        <begin position="1279"/>
        <end position="1294"/>
    </location>
</feature>
<keyword evidence="2" id="KW-0472">Membrane</keyword>
<dbReference type="Pfam" id="PF13374">
    <property type="entry name" value="TPR_10"/>
    <property type="match status" value="1"/>
</dbReference>
<feature type="transmembrane region" description="Helical" evidence="2">
    <location>
        <begin position="9"/>
        <end position="28"/>
    </location>
</feature>
<evidence type="ECO:0000256" key="2">
    <source>
        <dbReference type="SAM" id="Phobius"/>
    </source>
</evidence>
<dbReference type="InterPro" id="IPR027417">
    <property type="entry name" value="P-loop_NTPase"/>
</dbReference>
<dbReference type="Gene3D" id="3.40.50.1820">
    <property type="entry name" value="alpha/beta hydrolase"/>
    <property type="match status" value="1"/>
</dbReference>
<dbReference type="Proteomes" id="UP000777438">
    <property type="component" value="Unassembled WGS sequence"/>
</dbReference>
<dbReference type="InterPro" id="IPR029058">
    <property type="entry name" value="AB_hydrolase_fold"/>
</dbReference>
<keyword evidence="2" id="KW-1133">Transmembrane helix</keyword>
<feature type="region of interest" description="Disordered" evidence="1">
    <location>
        <begin position="1083"/>
        <end position="1294"/>
    </location>
</feature>
<dbReference type="EMBL" id="JAGPYM010000016">
    <property type="protein sequence ID" value="KAH6886460.1"/>
    <property type="molecule type" value="Genomic_DNA"/>
</dbReference>
<evidence type="ECO:0000313" key="4">
    <source>
        <dbReference type="EMBL" id="KAH6886460.1"/>
    </source>
</evidence>
<reference evidence="4 5" key="1">
    <citation type="journal article" date="2021" name="Nat. Commun.">
        <title>Genetic determinants of endophytism in the Arabidopsis root mycobiome.</title>
        <authorList>
            <person name="Mesny F."/>
            <person name="Miyauchi S."/>
            <person name="Thiergart T."/>
            <person name="Pickel B."/>
            <person name="Atanasova L."/>
            <person name="Karlsson M."/>
            <person name="Huettel B."/>
            <person name="Barry K.W."/>
            <person name="Haridas S."/>
            <person name="Chen C."/>
            <person name="Bauer D."/>
            <person name="Andreopoulos W."/>
            <person name="Pangilinan J."/>
            <person name="LaButti K."/>
            <person name="Riley R."/>
            <person name="Lipzen A."/>
            <person name="Clum A."/>
            <person name="Drula E."/>
            <person name="Henrissat B."/>
            <person name="Kohler A."/>
            <person name="Grigoriev I.V."/>
            <person name="Martin F.M."/>
            <person name="Hacquard S."/>
        </authorList>
    </citation>
    <scope>NUCLEOTIDE SEQUENCE [LARGE SCALE GENOMIC DNA]</scope>
    <source>
        <strain evidence="4 5">MPI-CAGE-CH-0241</strain>
    </source>
</reference>
<feature type="compositionally biased region" description="Basic and acidic residues" evidence="1">
    <location>
        <begin position="1187"/>
        <end position="1216"/>
    </location>
</feature>
<dbReference type="OrthoDB" id="626167at2759"/>
<dbReference type="SUPFAM" id="SSF48452">
    <property type="entry name" value="TPR-like"/>
    <property type="match status" value="3"/>
</dbReference>
<dbReference type="Pfam" id="PF13424">
    <property type="entry name" value="TPR_12"/>
    <property type="match status" value="3"/>
</dbReference>
<dbReference type="InterPro" id="IPR000073">
    <property type="entry name" value="AB_hydrolase_1"/>
</dbReference>
<gene>
    <name evidence="4" type="ORF">B0T10DRAFT_81257</name>
</gene>
<dbReference type="SUPFAM" id="SSF52540">
    <property type="entry name" value="P-loop containing nucleoside triphosphate hydrolases"/>
    <property type="match status" value="1"/>
</dbReference>
<dbReference type="Gene3D" id="1.25.40.10">
    <property type="entry name" value="Tetratricopeptide repeat domain"/>
    <property type="match status" value="2"/>
</dbReference>
<dbReference type="PANTHER" id="PTHR46082">
    <property type="entry name" value="ATP/GTP-BINDING PROTEIN-RELATED"/>
    <property type="match status" value="1"/>
</dbReference>
<feature type="compositionally biased region" description="Basic and acidic residues" evidence="1">
    <location>
        <begin position="1163"/>
        <end position="1175"/>
    </location>
</feature>
<dbReference type="NCBIfam" id="NF040586">
    <property type="entry name" value="FxSxx_TPR"/>
    <property type="match status" value="1"/>
</dbReference>
<feature type="compositionally biased region" description="Basic and acidic residues" evidence="1">
    <location>
        <begin position="1226"/>
        <end position="1268"/>
    </location>
</feature>
<evidence type="ECO:0000256" key="1">
    <source>
        <dbReference type="SAM" id="MobiDB-lite"/>
    </source>
</evidence>
<dbReference type="InterPro" id="IPR019734">
    <property type="entry name" value="TPR_rpt"/>
</dbReference>
<sequence length="1294" mass="146268">MSLAKFGRFSLIVGLPIIGSLVVISILAPTRSPSRRKAEYGLRALPQHPQPPLEPGPGQSLPIPASSDNVKTAVIFVHGLGADPTRTWCEGQTCWITDLLPDDIKEEGLGPFVHLFAFDYDSFWVREANSTNLVQTARDLAYELKQRELSHYNLVFVAHSYGGLVVKKALVLNPDLKHRVKGILFLGTPHRGTRFARFGAALTWLLSPFDADADIMRPLSYDNLDLDDLEKEFHASFGLTERRYFFETHKMRYYLFGFIPYLREFMVERQSATSGASANQVISLNADHRGLNRFSFRNSNYSKLVRELLQVLNQAVHGVDDGRSASNWDMIHNSRGHWLVPFSRNVNFVGRTGVLEELKDRFRFDHKSVPVHSRVALHGLGGIGKTQIAIAYIHWLQMAHPDVSVFWVHASTAERMRQAFAAIAQLCDIPGSDDSAADVLLLVKEWLENESVGRWLLAIDNADDADFFFPPRQGSDLPPEDTNLARYLPDVAHGSILITTRNKKAGIRLTKGQQPIEISKMEDDESRQLIRTSLNDPNISEDTIMALSSRLEHLPLALVQAASFIRENTISVERYFDLLQKSDQNLAKLLSQPFETIGRDSDTPDAVATTWIVSFEQIRKQDLLASDLLSIMALFDRSAIPRSFVYEYYRERNNAHYWDDSDGDDGDSNGSDHPTGSDASNDDSEDIEFINSMGTLKAFSFISEQEDDSYSMHRLVQLVTQKWLTSQKTKARFASRALEVVSDSFPYGKHENREICGRYLPHAYAVLANCPPGRAEGATATLLHCMAAFCEYRGQWSETRKLLERGLEIRRRTLGEEHHYTLASMHNLAQNYQDTGRWAEAESMLRQVMETEERTLGMDHPDTLISTYNLARSFQISGRHRESEQLQLRVLAARKRVLGEHHLDTIIGKHNLAWLYQETGRYKEAEELLLEVLEAKNELLGEGHPETITSNDTLAIVYLEQGRLDEAERLMLKVVENNSKLYSKEHPDLLLSLNNLGSIYAKQGRLKEAEELQQRVLDTRTRTIGLDHHETLTTMNNLAANFNLQGRKEEAIELMRKCLSLREKLLGPNHPYTQDSRIDLGNWEGHQWTDSESSATDYEHGSTDDEGSELGEPSLARENSDNQDAPNDERRLGDEEPLSAREDSDNVEGSDGEERAGGIIRGGEGEEGGREREHSSQLTDDEEGAEHEEGSKARVRPDNGDSRDDEERSELLKNEEEVQVQEGYDEGERPNEGETVDDVDRLNDGREAEDDHVTPRDEIRDDDERSDVGAHAPFFPTKGAEEAGVKARRDRDEV</sequence>
<evidence type="ECO:0000313" key="5">
    <source>
        <dbReference type="Proteomes" id="UP000777438"/>
    </source>
</evidence>
<keyword evidence="5" id="KW-1185">Reference proteome</keyword>
<dbReference type="SUPFAM" id="SSF53474">
    <property type="entry name" value="alpha/beta-Hydrolases"/>
    <property type="match status" value="1"/>
</dbReference>